<feature type="compositionally biased region" description="Basic residues" evidence="1">
    <location>
        <begin position="180"/>
        <end position="190"/>
    </location>
</feature>
<name>A0A6C0IR83_9ZZZZ</name>
<feature type="region of interest" description="Disordered" evidence="1">
    <location>
        <begin position="169"/>
        <end position="190"/>
    </location>
</feature>
<reference evidence="2" key="1">
    <citation type="journal article" date="2020" name="Nature">
        <title>Giant virus diversity and host interactions through global metagenomics.</title>
        <authorList>
            <person name="Schulz F."/>
            <person name="Roux S."/>
            <person name="Paez-Espino D."/>
            <person name="Jungbluth S."/>
            <person name="Walsh D.A."/>
            <person name="Denef V.J."/>
            <person name="McMahon K.D."/>
            <person name="Konstantinidis K.T."/>
            <person name="Eloe-Fadrosh E.A."/>
            <person name="Kyrpides N.C."/>
            <person name="Woyke T."/>
        </authorList>
    </citation>
    <scope>NUCLEOTIDE SEQUENCE</scope>
    <source>
        <strain evidence="2">GVMAG-M-3300024301-20</strain>
    </source>
</reference>
<organism evidence="2">
    <name type="scientific">viral metagenome</name>
    <dbReference type="NCBI Taxonomy" id="1070528"/>
    <lineage>
        <taxon>unclassified sequences</taxon>
        <taxon>metagenomes</taxon>
        <taxon>organismal metagenomes</taxon>
    </lineage>
</organism>
<proteinExistence type="predicted"/>
<evidence type="ECO:0000313" key="2">
    <source>
        <dbReference type="EMBL" id="QHT95718.1"/>
    </source>
</evidence>
<protein>
    <submittedName>
        <fullName evidence="2">Uncharacterized protein</fullName>
    </submittedName>
</protein>
<dbReference type="AlphaFoldDB" id="A0A6C0IR83"/>
<dbReference type="EMBL" id="MN740245">
    <property type="protein sequence ID" value="QHT95718.1"/>
    <property type="molecule type" value="Genomic_DNA"/>
</dbReference>
<sequence length="190" mass="22115">MSSLTKKDYTNILQYYKKQIPRSKRLLKINAEKIMANKLCKCIKKLDPENEAKSIGICTKTIFNSKGITRGKFQCKKKQRVTMKKRNKTISKKGGNNWDIEKGPKSDIEKNEYIKRIPPDYIKQQEKDIKRALSPISQEKVELVFAQGPPELREQNGMMNEDIESYANELAQPMETFGKGGKRRKTHKRY</sequence>
<accession>A0A6C0IR83</accession>
<evidence type="ECO:0000256" key="1">
    <source>
        <dbReference type="SAM" id="MobiDB-lite"/>
    </source>
</evidence>